<evidence type="ECO:0000313" key="2">
    <source>
        <dbReference type="Proteomes" id="UP000276133"/>
    </source>
</evidence>
<proteinExistence type="predicted"/>
<protein>
    <submittedName>
        <fullName evidence="1">Uncharacterized protein</fullName>
    </submittedName>
</protein>
<gene>
    <name evidence="1" type="ORF">BpHYR1_010231</name>
</gene>
<sequence>MAKNRTIFQFYCSKHLDRVEMYKTKLPFKLLFDKLRVCNSLNLDKHAMSDKFNPGIDKFNYSNLFGTGNDRIEMSFTTPIKFSSVQFIDFYKFFVVY</sequence>
<evidence type="ECO:0000313" key="1">
    <source>
        <dbReference type="EMBL" id="RNA05688.1"/>
    </source>
</evidence>
<keyword evidence="2" id="KW-1185">Reference proteome</keyword>
<dbReference type="EMBL" id="REGN01007631">
    <property type="protein sequence ID" value="RNA05688.1"/>
    <property type="molecule type" value="Genomic_DNA"/>
</dbReference>
<dbReference type="AlphaFoldDB" id="A0A3M7Q403"/>
<accession>A0A3M7Q403</accession>
<reference evidence="1 2" key="1">
    <citation type="journal article" date="2018" name="Sci. Rep.">
        <title>Genomic signatures of local adaptation to the degree of environmental predictability in rotifers.</title>
        <authorList>
            <person name="Franch-Gras L."/>
            <person name="Hahn C."/>
            <person name="Garcia-Roger E.M."/>
            <person name="Carmona M.J."/>
            <person name="Serra M."/>
            <person name="Gomez A."/>
        </authorList>
    </citation>
    <scope>NUCLEOTIDE SEQUENCE [LARGE SCALE GENOMIC DNA]</scope>
    <source>
        <strain evidence="1">HYR1</strain>
    </source>
</reference>
<organism evidence="1 2">
    <name type="scientific">Brachionus plicatilis</name>
    <name type="common">Marine rotifer</name>
    <name type="synonym">Brachionus muelleri</name>
    <dbReference type="NCBI Taxonomy" id="10195"/>
    <lineage>
        <taxon>Eukaryota</taxon>
        <taxon>Metazoa</taxon>
        <taxon>Spiralia</taxon>
        <taxon>Gnathifera</taxon>
        <taxon>Rotifera</taxon>
        <taxon>Eurotatoria</taxon>
        <taxon>Monogononta</taxon>
        <taxon>Pseudotrocha</taxon>
        <taxon>Ploima</taxon>
        <taxon>Brachionidae</taxon>
        <taxon>Brachionus</taxon>
    </lineage>
</organism>
<comment type="caution">
    <text evidence="1">The sequence shown here is derived from an EMBL/GenBank/DDBJ whole genome shotgun (WGS) entry which is preliminary data.</text>
</comment>
<name>A0A3M7Q403_BRAPC</name>
<dbReference type="Proteomes" id="UP000276133">
    <property type="component" value="Unassembled WGS sequence"/>
</dbReference>